<organism evidence="2 3">
    <name type="scientific">Filobasidium floriforme</name>
    <dbReference type="NCBI Taxonomy" id="5210"/>
    <lineage>
        <taxon>Eukaryota</taxon>
        <taxon>Fungi</taxon>
        <taxon>Dikarya</taxon>
        <taxon>Basidiomycota</taxon>
        <taxon>Agaricomycotina</taxon>
        <taxon>Tremellomycetes</taxon>
        <taxon>Filobasidiales</taxon>
        <taxon>Filobasidiaceae</taxon>
        <taxon>Filobasidium</taxon>
    </lineage>
</organism>
<accession>A0A8K0JPS5</accession>
<gene>
    <name evidence="2" type="ORF">FFLO_02311</name>
</gene>
<reference evidence="2" key="1">
    <citation type="submission" date="2020-04" db="EMBL/GenBank/DDBJ databases">
        <title>Analysis of mating type loci in Filobasidium floriforme.</title>
        <authorList>
            <person name="Nowrousian M."/>
        </authorList>
    </citation>
    <scope>NUCLEOTIDE SEQUENCE</scope>
    <source>
        <strain evidence="2">CBS 6242</strain>
    </source>
</reference>
<feature type="compositionally biased region" description="Basic and acidic residues" evidence="1">
    <location>
        <begin position="565"/>
        <end position="579"/>
    </location>
</feature>
<feature type="region of interest" description="Disordered" evidence="1">
    <location>
        <begin position="116"/>
        <end position="243"/>
    </location>
</feature>
<comment type="caution">
    <text evidence="2">The sequence shown here is derived from an EMBL/GenBank/DDBJ whole genome shotgun (WGS) entry which is preliminary data.</text>
</comment>
<dbReference type="Proteomes" id="UP000812966">
    <property type="component" value="Unassembled WGS sequence"/>
</dbReference>
<evidence type="ECO:0000256" key="1">
    <source>
        <dbReference type="SAM" id="MobiDB-lite"/>
    </source>
</evidence>
<feature type="compositionally biased region" description="Basic residues" evidence="1">
    <location>
        <begin position="185"/>
        <end position="198"/>
    </location>
</feature>
<proteinExistence type="predicted"/>
<feature type="region of interest" description="Disordered" evidence="1">
    <location>
        <begin position="560"/>
        <end position="579"/>
    </location>
</feature>
<evidence type="ECO:0000313" key="2">
    <source>
        <dbReference type="EMBL" id="KAG7562225.1"/>
    </source>
</evidence>
<feature type="compositionally biased region" description="Low complexity" evidence="1">
    <location>
        <begin position="217"/>
        <end position="231"/>
    </location>
</feature>
<feature type="compositionally biased region" description="Basic and acidic residues" evidence="1">
    <location>
        <begin position="116"/>
        <end position="159"/>
    </location>
</feature>
<evidence type="ECO:0000313" key="3">
    <source>
        <dbReference type="Proteomes" id="UP000812966"/>
    </source>
</evidence>
<sequence>MPRAERDAATLESVRLFNEETRLLDMIVEWISEEELGEKTAEDHQKVLVALRQKIRGRSWMLDQEDIMDELIEQCYLETMALEYPEQVESLRESLRESWQDRPPLDGPPFFVHRTTDGGHIQEPDPVRAESPESMDHEGWEVDEQHEAGQEDTASHDSEGVGSDLQAEHDAHQRTLNAGNIARERRTRTLRRSTHWQRRSQEREQMIRAPALPVAWSDDGSSDAGSDGLSSPVRGPRGTARTDRLARAPPAIGLTAQQQAAALLDRAGIVGRSTQPASVAPPPQPRLGAHVERILAILEEDPTESYPVAGQEQSGPTVAPSPPRLSFSDYVRQEFAGPVWAIPQVIDSLTPQERTDLITRMDEEFPTVFGPIAWGPSDEIPAAVRTALLARLGLVEPPPAQQQDTVRVGFHPGLQDAALARPSQHPAFTRDRRAPRDDPFGLRASRYSSNRTRQYISTWDDFSYTPYARRVIRSRDQLSRHSVASEMVFRMSAAATRFDDALGQVLGGMDQMADAGSDRVVEMTAGRTETSGQRELRQAIKPSVGQVDSMQQRAEEFARAAGRARQSDRDVQEQKLDDRCSERVEAVADASEETTLIRAGPREDIEKGLASTAECEAEIMAGLSGSTSSPTQASLDTATVKTSATDLTGLSAASRPSPPKMESVIYDAPDRRYPPMAARSLNDHPMSFSAAMGGIQTCLFDALGRANKHATEVALSISSEAYFWCLGGGDSDCEATQTCIETVVVQKAHRAFTADREDMMKTFLLALKNDFAAFQAILRETNQTFGMNWDTFGASSWSNHSGSVFDEAARDARDDKHGYEVDPLPVPRGEKAHLRIDTDLICAKLRAYIDNVCAHFCCDEYNDYVSSLEDAYLDGLQRSTFGMKAAHLVRMQMATSVNIAFVAHAEYVAQQTREMNRHGEEIGEDLVQQATRLMESTAGSGDQVRDLRRSADRLLRNDIQ</sequence>
<keyword evidence="3" id="KW-1185">Reference proteome</keyword>
<name>A0A8K0JPS5_9TREE</name>
<dbReference type="EMBL" id="JABELV010000036">
    <property type="protein sequence ID" value="KAG7562225.1"/>
    <property type="molecule type" value="Genomic_DNA"/>
</dbReference>
<protein>
    <submittedName>
        <fullName evidence="2">Uncharacterized protein</fullName>
    </submittedName>
</protein>
<dbReference type="AlphaFoldDB" id="A0A8K0JPS5"/>